<accession>A2HK50</accession>
<organism evidence="1 2">
    <name type="scientific">Trichomonas vaginalis (strain ATCC PRA-98 / G3)</name>
    <dbReference type="NCBI Taxonomy" id="412133"/>
    <lineage>
        <taxon>Eukaryota</taxon>
        <taxon>Metamonada</taxon>
        <taxon>Parabasalia</taxon>
        <taxon>Trichomonadida</taxon>
        <taxon>Trichomonadidae</taxon>
        <taxon>Trichomonas</taxon>
    </lineage>
</organism>
<gene>
    <name evidence="1" type="ORF">TVAG_258000</name>
</gene>
<reference evidence="1" key="1">
    <citation type="submission" date="2006-10" db="EMBL/GenBank/DDBJ databases">
        <authorList>
            <person name="Amadeo P."/>
            <person name="Zhao Q."/>
            <person name="Wortman J."/>
            <person name="Fraser-Liggett C."/>
            <person name="Carlton J."/>
        </authorList>
    </citation>
    <scope>NUCLEOTIDE SEQUENCE</scope>
    <source>
        <strain evidence="1">G3</strain>
    </source>
</reference>
<evidence type="ECO:0000313" key="2">
    <source>
        <dbReference type="Proteomes" id="UP000001542"/>
    </source>
</evidence>
<dbReference type="AlphaFoldDB" id="A2HK50"/>
<dbReference type="VEuPathDB" id="TrichDB:TVAG_258000"/>
<name>A2HK50_TRIV3</name>
<evidence type="ECO:0000313" key="1">
    <source>
        <dbReference type="EMBL" id="EAX70217.1"/>
    </source>
</evidence>
<keyword evidence="2" id="KW-1185">Reference proteome</keyword>
<reference evidence="1" key="2">
    <citation type="journal article" date="2007" name="Science">
        <title>Draft genome sequence of the sexually transmitted pathogen Trichomonas vaginalis.</title>
        <authorList>
            <person name="Carlton J.M."/>
            <person name="Hirt R.P."/>
            <person name="Silva J.C."/>
            <person name="Delcher A.L."/>
            <person name="Schatz M."/>
            <person name="Zhao Q."/>
            <person name="Wortman J.R."/>
            <person name="Bidwell S.L."/>
            <person name="Alsmark U.C.M."/>
            <person name="Besteiro S."/>
            <person name="Sicheritz-Ponten T."/>
            <person name="Noel C.J."/>
            <person name="Dacks J.B."/>
            <person name="Foster P.G."/>
            <person name="Simillion C."/>
            <person name="Van de Peer Y."/>
            <person name="Miranda-Saavedra D."/>
            <person name="Barton G.J."/>
            <person name="Westrop G.D."/>
            <person name="Mueller S."/>
            <person name="Dessi D."/>
            <person name="Fiori P.L."/>
            <person name="Ren Q."/>
            <person name="Paulsen I."/>
            <person name="Zhang H."/>
            <person name="Bastida-Corcuera F.D."/>
            <person name="Simoes-Barbosa A."/>
            <person name="Brown M.T."/>
            <person name="Hayes R.D."/>
            <person name="Mukherjee M."/>
            <person name="Okumura C.Y."/>
            <person name="Schneider R."/>
            <person name="Smith A.J."/>
            <person name="Vanacova S."/>
            <person name="Villalvazo M."/>
            <person name="Haas B.J."/>
            <person name="Pertea M."/>
            <person name="Feldblyum T.V."/>
            <person name="Utterback T.R."/>
            <person name="Shu C.L."/>
            <person name="Osoegawa K."/>
            <person name="de Jong P.J."/>
            <person name="Hrdy I."/>
            <person name="Horvathova L."/>
            <person name="Zubacova Z."/>
            <person name="Dolezal P."/>
            <person name="Malik S.B."/>
            <person name="Logsdon J.M. Jr."/>
            <person name="Henze K."/>
            <person name="Gupta A."/>
            <person name="Wang C.C."/>
            <person name="Dunne R.L."/>
            <person name="Upcroft J.A."/>
            <person name="Upcroft P."/>
            <person name="White O."/>
            <person name="Salzberg S.L."/>
            <person name="Tang P."/>
            <person name="Chiu C.-H."/>
            <person name="Lee Y.-S."/>
            <person name="Embley T.M."/>
            <person name="Coombs G.H."/>
            <person name="Mottram J.C."/>
            <person name="Tachezy J."/>
            <person name="Fraser-Liggett C.M."/>
            <person name="Johnson P.J."/>
        </authorList>
    </citation>
    <scope>NUCLEOTIDE SEQUENCE [LARGE SCALE GENOMIC DNA]</scope>
    <source>
        <strain evidence="1">G3</strain>
    </source>
</reference>
<protein>
    <submittedName>
        <fullName evidence="1">Uncharacterized protein</fullName>
    </submittedName>
</protein>
<dbReference type="Proteomes" id="UP000001542">
    <property type="component" value="Unassembled WGS sequence"/>
</dbReference>
<dbReference type="EMBL" id="DS136671">
    <property type="protein sequence ID" value="EAX70217.1"/>
    <property type="molecule type" value="Genomic_DNA"/>
</dbReference>
<sequence>TRQVFQSLPSNRPIELVPQIRFVPVKTTSSSLRDSSSYNHLQWSSQEHAQYEGQTPAGDRKTDVLARAVQLVKTKTEIVDFILAACPYK</sequence>
<feature type="non-terminal residue" evidence="1">
    <location>
        <position position="1"/>
    </location>
</feature>
<dbReference type="InParanoid" id="A2HK50"/>
<proteinExistence type="predicted"/>